<keyword evidence="9 13" id="KW-0326">Glycosidase</keyword>
<dbReference type="Proteomes" id="UP000001294">
    <property type="component" value="Unassembled WGS sequence"/>
</dbReference>
<evidence type="ECO:0000256" key="8">
    <source>
        <dbReference type="ARBA" id="ARBA00023277"/>
    </source>
</evidence>
<dbReference type="GO" id="GO:0008843">
    <property type="term" value="F:endochitinase activity"/>
    <property type="evidence" value="ECO:0007669"/>
    <property type="project" value="UniProtKB-EC"/>
</dbReference>
<accession>B6QFM1</accession>
<dbReference type="FunFam" id="3.20.20.80:FF:000145">
    <property type="entry name" value="Class III chitinase, putative"/>
    <property type="match status" value="1"/>
</dbReference>
<keyword evidence="7" id="KW-0146">Chitin degradation</keyword>
<keyword evidence="6 13" id="KW-0378">Hydrolase</keyword>
<dbReference type="EC" id="3.2.1.14" evidence="3"/>
<dbReference type="InterPro" id="IPR017853">
    <property type="entry name" value="GH"/>
</dbReference>
<dbReference type="HOGENOM" id="CLU_007818_1_0_1"/>
<proteinExistence type="inferred from homology"/>
<dbReference type="InterPro" id="IPR001579">
    <property type="entry name" value="Glyco_hydro_18_chit_AS"/>
</dbReference>
<comment type="catalytic activity">
    <reaction evidence="1">
        <text>Random endo-hydrolysis of N-acetyl-beta-D-glucosaminide (1-&gt;4)-beta-linkages in chitin and chitodextrins.</text>
        <dbReference type="EC" id="3.2.1.14"/>
    </reaction>
</comment>
<protein>
    <recommendedName>
        <fullName evidence="3">chitinase</fullName>
        <ecNumber evidence="3">3.2.1.14</ecNumber>
    </recommendedName>
</protein>
<keyword evidence="5" id="KW-0147">Chitin-binding</keyword>
<name>B6QFM1_TALMQ</name>
<comment type="function">
    <text evidence="11">GPI-anchored chitinase involved in the degradation of chitin, a component of the cell walls of fungi and exoskeletal elements of some animals (including worms and arthropods). Required to reshape the cell wall at the sites where cell wall remodeling and/or cell wall maturation actively take place such as sites of conidia formation.</text>
</comment>
<dbReference type="Pfam" id="PF00704">
    <property type="entry name" value="Glyco_hydro_18"/>
    <property type="match status" value="1"/>
</dbReference>
<comment type="similarity">
    <text evidence="12">Belongs to the glycosyl hydrolase 18 family. Chitinase class III subfamily.</text>
</comment>
<dbReference type="PROSITE" id="PS51910">
    <property type="entry name" value="GH18_2"/>
    <property type="match status" value="1"/>
</dbReference>
<dbReference type="CDD" id="cd02877">
    <property type="entry name" value="GH18_hevamine_XipI_class_III"/>
    <property type="match status" value="1"/>
</dbReference>
<dbReference type="PANTHER" id="PTHR45708:SF49">
    <property type="entry name" value="ENDOCHITINASE"/>
    <property type="match status" value="1"/>
</dbReference>
<evidence type="ECO:0000256" key="4">
    <source>
        <dbReference type="ARBA" id="ARBA00022512"/>
    </source>
</evidence>
<dbReference type="AlphaFoldDB" id="B6QFM1"/>
<evidence type="ECO:0000313" key="17">
    <source>
        <dbReference type="Proteomes" id="UP000001294"/>
    </source>
</evidence>
<evidence type="ECO:0000256" key="6">
    <source>
        <dbReference type="ARBA" id="ARBA00022801"/>
    </source>
</evidence>
<dbReference type="OrthoDB" id="2425929at2759"/>
<dbReference type="PhylomeDB" id="B6QFM1"/>
<feature type="domain" description="GH18" evidence="15">
    <location>
        <begin position="29"/>
        <end position="332"/>
    </location>
</feature>
<dbReference type="GO" id="GO:0006032">
    <property type="term" value="P:chitin catabolic process"/>
    <property type="evidence" value="ECO:0007669"/>
    <property type="project" value="UniProtKB-KW"/>
</dbReference>
<sequence>MSARFILAGAAIMASFIRAQARLDLTSSSNIALYWGQNSYNQASGDYEQQNLAYYCEHTDANVFQLAFVTVINGLGGVPVINFANIGNNCTTFPGTSLLYCPQVGDDIKTCQAAGKTILLSIGGATYSEGGFASTDAATAGAKLMWETFGPNSNSSALRPFGDAAVDGFDFDFEATVRNMPTFGNALRTLMDADTSKQYFLTAAPQCVYPDAADNEMLNGAVGFDAIWVQFYNNYCGVNNYVAGATTQNYNFKTWDTWAKNTSANPNVKVFVGVPGNTGAAGAGYLSASALQPVLQYSATFSSFGGVMIWDASQAYANNGFLSSLASSLGRKSSRIMRRLVDRPYW</sequence>
<dbReference type="VEuPathDB" id="FungiDB:PMAA_082620"/>
<dbReference type="InterPro" id="IPR050542">
    <property type="entry name" value="Glycosyl_Hydrlase18_Chitinase"/>
</dbReference>
<dbReference type="InterPro" id="IPR001223">
    <property type="entry name" value="Glyco_hydro18_cat"/>
</dbReference>
<dbReference type="Gene3D" id="3.20.20.80">
    <property type="entry name" value="Glycosidases"/>
    <property type="match status" value="1"/>
</dbReference>
<keyword evidence="4" id="KW-0134">Cell wall</keyword>
<evidence type="ECO:0000256" key="14">
    <source>
        <dbReference type="SAM" id="SignalP"/>
    </source>
</evidence>
<evidence type="ECO:0000256" key="7">
    <source>
        <dbReference type="ARBA" id="ARBA00023024"/>
    </source>
</evidence>
<keyword evidence="14" id="KW-0732">Signal</keyword>
<dbReference type="SUPFAM" id="SSF51445">
    <property type="entry name" value="(Trans)glycosidases"/>
    <property type="match status" value="1"/>
</dbReference>
<evidence type="ECO:0000256" key="3">
    <source>
        <dbReference type="ARBA" id="ARBA00012729"/>
    </source>
</evidence>
<gene>
    <name evidence="16" type="ORF">PMAA_082620</name>
</gene>
<evidence type="ECO:0000256" key="9">
    <source>
        <dbReference type="ARBA" id="ARBA00023295"/>
    </source>
</evidence>
<evidence type="ECO:0000256" key="13">
    <source>
        <dbReference type="RuleBase" id="RU000489"/>
    </source>
</evidence>
<keyword evidence="8" id="KW-0119">Carbohydrate metabolism</keyword>
<feature type="signal peptide" evidence="14">
    <location>
        <begin position="1"/>
        <end position="21"/>
    </location>
</feature>
<dbReference type="PROSITE" id="PS01095">
    <property type="entry name" value="GH18_1"/>
    <property type="match status" value="1"/>
</dbReference>
<dbReference type="GO" id="GO:0000272">
    <property type="term" value="P:polysaccharide catabolic process"/>
    <property type="evidence" value="ECO:0007669"/>
    <property type="project" value="UniProtKB-KW"/>
</dbReference>
<organism evidence="16 17">
    <name type="scientific">Talaromyces marneffei (strain ATCC 18224 / CBS 334.59 / QM 7333)</name>
    <name type="common">Penicillium marneffei</name>
    <dbReference type="NCBI Taxonomy" id="441960"/>
    <lineage>
        <taxon>Eukaryota</taxon>
        <taxon>Fungi</taxon>
        <taxon>Dikarya</taxon>
        <taxon>Ascomycota</taxon>
        <taxon>Pezizomycotina</taxon>
        <taxon>Eurotiomycetes</taxon>
        <taxon>Eurotiomycetidae</taxon>
        <taxon>Eurotiales</taxon>
        <taxon>Trichocomaceae</taxon>
        <taxon>Talaromyces</taxon>
        <taxon>Talaromyces sect. Talaromyces</taxon>
    </lineage>
</organism>
<feature type="chain" id="PRO_5002845644" description="chitinase" evidence="14">
    <location>
        <begin position="22"/>
        <end position="346"/>
    </location>
</feature>
<comment type="subcellular location">
    <subcellularLocation>
        <location evidence="2">Secreted</location>
        <location evidence="2">Cell wall</location>
    </subcellularLocation>
</comment>
<dbReference type="EMBL" id="DS995901">
    <property type="protein sequence ID" value="EEA24256.1"/>
    <property type="molecule type" value="Genomic_DNA"/>
</dbReference>
<evidence type="ECO:0000256" key="10">
    <source>
        <dbReference type="ARBA" id="ARBA00023326"/>
    </source>
</evidence>
<evidence type="ECO:0000259" key="15">
    <source>
        <dbReference type="PROSITE" id="PS51910"/>
    </source>
</evidence>
<reference evidence="17" key="1">
    <citation type="journal article" date="2015" name="Genome Announc.">
        <title>Genome sequence of the AIDS-associated pathogen Penicillium marneffei (ATCC18224) and its near taxonomic relative Talaromyces stipitatus (ATCC10500).</title>
        <authorList>
            <person name="Nierman W.C."/>
            <person name="Fedorova-Abrams N.D."/>
            <person name="Andrianopoulos A."/>
        </authorList>
    </citation>
    <scope>NUCLEOTIDE SEQUENCE [LARGE SCALE GENOMIC DNA]</scope>
    <source>
        <strain evidence="17">ATCC 18224 / CBS 334.59 / QM 7333</strain>
    </source>
</reference>
<keyword evidence="10" id="KW-0624">Polysaccharide degradation</keyword>
<keyword evidence="4" id="KW-0964">Secreted</keyword>
<evidence type="ECO:0000256" key="5">
    <source>
        <dbReference type="ARBA" id="ARBA00022669"/>
    </source>
</evidence>
<dbReference type="STRING" id="441960.B6QFM1"/>
<dbReference type="InterPro" id="IPR045321">
    <property type="entry name" value="Cts1-like"/>
</dbReference>
<evidence type="ECO:0000256" key="11">
    <source>
        <dbReference type="ARBA" id="ARBA00024658"/>
    </source>
</evidence>
<evidence type="ECO:0000256" key="2">
    <source>
        <dbReference type="ARBA" id="ARBA00004191"/>
    </source>
</evidence>
<dbReference type="GO" id="GO:0008061">
    <property type="term" value="F:chitin binding"/>
    <property type="evidence" value="ECO:0007669"/>
    <property type="project" value="UniProtKB-KW"/>
</dbReference>
<evidence type="ECO:0000256" key="12">
    <source>
        <dbReference type="ARBA" id="ARBA00025727"/>
    </source>
</evidence>
<keyword evidence="17" id="KW-1185">Reference proteome</keyword>
<dbReference type="GO" id="GO:0005576">
    <property type="term" value="C:extracellular region"/>
    <property type="evidence" value="ECO:0007669"/>
    <property type="project" value="TreeGrafter"/>
</dbReference>
<evidence type="ECO:0000256" key="1">
    <source>
        <dbReference type="ARBA" id="ARBA00000822"/>
    </source>
</evidence>
<evidence type="ECO:0000313" key="16">
    <source>
        <dbReference type="EMBL" id="EEA24256.1"/>
    </source>
</evidence>
<dbReference type="PANTHER" id="PTHR45708">
    <property type="entry name" value="ENDOCHITINASE"/>
    <property type="match status" value="1"/>
</dbReference>